<keyword evidence="2" id="KW-1003">Cell membrane</keyword>
<dbReference type="NCBIfam" id="NF005919">
    <property type="entry name" value="PRK07920.1"/>
    <property type="match status" value="1"/>
</dbReference>
<sequence length="306" mass="33091">MADRLTATGLLAGWATLKALPASLTAPLFRFGADRAAARDGAGVRQLRANLRRVLGPTAGPAELDAAVRDGMRSYARYWLETFRLPVMDHDDVVRRVTAESTGLEYIDAALAQGRGAVLALPHSGNWDVAGLMGRRRWGSLTTVAERLKPERVYEKFLSYRESLGMEILPLTGGVSPSEVLKERLTAGGVVALLADRDLSRRGVPVTFFGEPTRMPAGPAMLAALTGAALFPVHLSYTADGWRQTIGPEITLPGTRLREQVHGGTQAVADVLAREIATAPADWHMLQPLWLADLPESRRAALGDQR</sequence>
<evidence type="ECO:0000313" key="8">
    <source>
        <dbReference type="Proteomes" id="UP000306985"/>
    </source>
</evidence>
<keyword evidence="3" id="KW-0997">Cell inner membrane</keyword>
<dbReference type="GO" id="GO:0005886">
    <property type="term" value="C:plasma membrane"/>
    <property type="evidence" value="ECO:0007669"/>
    <property type="project" value="UniProtKB-SubCell"/>
</dbReference>
<keyword evidence="6 7" id="KW-0012">Acyltransferase</keyword>
<evidence type="ECO:0000256" key="3">
    <source>
        <dbReference type="ARBA" id="ARBA00022519"/>
    </source>
</evidence>
<keyword evidence="5" id="KW-0472">Membrane</keyword>
<organism evidence="7 8">
    <name type="scientific">Nakamurella flava</name>
    <dbReference type="NCBI Taxonomy" id="2576308"/>
    <lineage>
        <taxon>Bacteria</taxon>
        <taxon>Bacillati</taxon>
        <taxon>Actinomycetota</taxon>
        <taxon>Actinomycetes</taxon>
        <taxon>Nakamurellales</taxon>
        <taxon>Nakamurellaceae</taxon>
        <taxon>Nakamurella</taxon>
    </lineage>
</organism>
<comment type="subcellular location">
    <subcellularLocation>
        <location evidence="1">Cell inner membrane</location>
    </subcellularLocation>
</comment>
<dbReference type="EMBL" id="SZZH01000001">
    <property type="protein sequence ID" value="TKV62056.1"/>
    <property type="molecule type" value="Genomic_DNA"/>
</dbReference>
<keyword evidence="4 7" id="KW-0808">Transferase</keyword>
<evidence type="ECO:0000256" key="6">
    <source>
        <dbReference type="ARBA" id="ARBA00023315"/>
    </source>
</evidence>
<dbReference type="Proteomes" id="UP000306985">
    <property type="component" value="Unassembled WGS sequence"/>
</dbReference>
<proteinExistence type="predicted"/>
<dbReference type="GO" id="GO:0009247">
    <property type="term" value="P:glycolipid biosynthetic process"/>
    <property type="evidence" value="ECO:0007669"/>
    <property type="project" value="UniProtKB-ARBA"/>
</dbReference>
<dbReference type="OrthoDB" id="9803456at2"/>
<evidence type="ECO:0000256" key="1">
    <source>
        <dbReference type="ARBA" id="ARBA00004533"/>
    </source>
</evidence>
<dbReference type="InterPro" id="IPR004960">
    <property type="entry name" value="LipA_acyltrans"/>
</dbReference>
<dbReference type="PANTHER" id="PTHR30606:SF10">
    <property type="entry name" value="PHOSPHATIDYLINOSITOL MANNOSIDE ACYLTRANSFERASE"/>
    <property type="match status" value="1"/>
</dbReference>
<accession>A0A4U6QPR3</accession>
<dbReference type="GO" id="GO:0016746">
    <property type="term" value="F:acyltransferase activity"/>
    <property type="evidence" value="ECO:0007669"/>
    <property type="project" value="UniProtKB-KW"/>
</dbReference>
<keyword evidence="8" id="KW-1185">Reference proteome</keyword>
<dbReference type="PANTHER" id="PTHR30606">
    <property type="entry name" value="LIPID A BIOSYNTHESIS LAUROYL ACYLTRANSFERASE"/>
    <property type="match status" value="1"/>
</dbReference>
<reference evidence="7 8" key="1">
    <citation type="submission" date="2019-05" db="EMBL/GenBank/DDBJ databases">
        <title>Nakamurella sp. N5BH11, whole genome shotgun sequence.</title>
        <authorList>
            <person name="Tuo L."/>
        </authorList>
    </citation>
    <scope>NUCLEOTIDE SEQUENCE [LARGE SCALE GENOMIC DNA]</scope>
    <source>
        <strain evidence="7 8">N5BH11</strain>
    </source>
</reference>
<name>A0A4U6QPR3_9ACTN</name>
<dbReference type="Pfam" id="PF03279">
    <property type="entry name" value="Lip_A_acyltrans"/>
    <property type="match status" value="1"/>
</dbReference>
<evidence type="ECO:0000256" key="2">
    <source>
        <dbReference type="ARBA" id="ARBA00022475"/>
    </source>
</evidence>
<evidence type="ECO:0000313" key="7">
    <source>
        <dbReference type="EMBL" id="TKV62056.1"/>
    </source>
</evidence>
<gene>
    <name evidence="7" type="ORF">FDO65_00970</name>
</gene>
<dbReference type="AlphaFoldDB" id="A0A4U6QPR3"/>
<dbReference type="CDD" id="cd07984">
    <property type="entry name" value="LPLAT_LABLAT-like"/>
    <property type="match status" value="1"/>
</dbReference>
<comment type="caution">
    <text evidence="7">The sequence shown here is derived from an EMBL/GenBank/DDBJ whole genome shotgun (WGS) entry which is preliminary data.</text>
</comment>
<protein>
    <submittedName>
        <fullName evidence="7">Phosphatidylinositol mannoside acyltransferase</fullName>
    </submittedName>
</protein>
<evidence type="ECO:0000256" key="4">
    <source>
        <dbReference type="ARBA" id="ARBA00022679"/>
    </source>
</evidence>
<evidence type="ECO:0000256" key="5">
    <source>
        <dbReference type="ARBA" id="ARBA00023136"/>
    </source>
</evidence>